<dbReference type="Pfam" id="PF06985">
    <property type="entry name" value="HET"/>
    <property type="match status" value="1"/>
</dbReference>
<dbReference type="InterPro" id="IPR010730">
    <property type="entry name" value="HET"/>
</dbReference>
<dbReference type="PANTHER" id="PTHR24148">
    <property type="entry name" value="ANKYRIN REPEAT DOMAIN-CONTAINING PROTEIN 39 HOMOLOG-RELATED"/>
    <property type="match status" value="1"/>
</dbReference>
<organism evidence="2 3">
    <name type="scientific">Gibberella intermedia</name>
    <name type="common">Bulb rot disease fungus</name>
    <name type="synonym">Fusarium proliferatum</name>
    <dbReference type="NCBI Taxonomy" id="948311"/>
    <lineage>
        <taxon>Eukaryota</taxon>
        <taxon>Fungi</taxon>
        <taxon>Dikarya</taxon>
        <taxon>Ascomycota</taxon>
        <taxon>Pezizomycotina</taxon>
        <taxon>Sordariomycetes</taxon>
        <taxon>Hypocreomycetidae</taxon>
        <taxon>Hypocreales</taxon>
        <taxon>Nectriaceae</taxon>
        <taxon>Fusarium</taxon>
        <taxon>Fusarium fujikuroi species complex</taxon>
    </lineage>
</organism>
<protein>
    <recommendedName>
        <fullName evidence="1">Heterokaryon incompatibility domain-containing protein</fullName>
    </recommendedName>
</protein>
<accession>A0A420UAM3</accession>
<dbReference type="EMBL" id="MRDB01000001">
    <property type="protein sequence ID" value="RKL50835.1"/>
    <property type="molecule type" value="Genomic_DNA"/>
</dbReference>
<reference evidence="2 3" key="1">
    <citation type="journal article" date="2018" name="Sci. Rep.">
        <title>Characterisation of pathogen-specific regions and novel effector candidates in Fusarium oxysporum f. sp. cepae.</title>
        <authorList>
            <person name="Armitage A.D."/>
            <person name="Taylor A."/>
            <person name="Sobczyk M.K."/>
            <person name="Baxter L."/>
            <person name="Greenfield B.P."/>
            <person name="Bates H.J."/>
            <person name="Wilson F."/>
            <person name="Jackson A.C."/>
            <person name="Ott S."/>
            <person name="Harrison R.J."/>
            <person name="Clarkson J.P."/>
        </authorList>
    </citation>
    <scope>NUCLEOTIDE SEQUENCE [LARGE SCALE GENOMIC DNA]</scope>
    <source>
        <strain evidence="2 3">Fp_A8</strain>
    </source>
</reference>
<name>A0A420UAM3_GIBIN</name>
<dbReference type="InterPro" id="IPR052895">
    <property type="entry name" value="HetReg/Transcr_Mod"/>
</dbReference>
<dbReference type="Proteomes" id="UP000283569">
    <property type="component" value="Unassembled WGS sequence"/>
</dbReference>
<sequence length="899" mass="102395">MSRWHKETCSKPRVVIAGNTPRCEACDSVPDIQRYIAQQNAIPAFTQPPPDPPLGQLNLRWPSSVKYKQQTTSIVQLGGDPLSNKPKIDAFEPGDNKKVTQSPIYSSRLGQEEFRLLFLSPSTDPDTPIHAELVVHQDGRSPQYESTSYTWAGEDDDSSKCRPLYIGRYWDIVLQTRNCWSMLQSLRLPIGTRAVWVDAICINQNDIKERDSQVMKMSQRYKNCYRVVVYLGPDMATSIQGSYPAQKELTLSNSEQSMGISRDSLRKLLCRRYFSRIWVVQELVLARRVAFQIGDSEYWMDSNTMRSLEAHTNWDWNSTTAPWLQNVGLERLQETNILHILRATHMCQCADPRDRVFGILSLLSNNSSDSILRADYSLSFREMVIGLFSHTLLELRDLGVLRFAAGLRNYFKFPSWMPNLELFASDVSTRDGLDELAVLLKDREMKPENELQLASCHSIVGDGEVDHRGTPWYLDTTVDSSTGTLSINLIHLLEFQNCARKMGDVEIMKGWHLFTIPGRHSNLVLSSNLPLDELIVPTRDHLFCLNDGNGSPIFLLMSLEIDHNTYKVMGICRHVAFQDQKLDLRENIQQWKASETRYTSGDNENLHFSEDKSEDQNLHLRSLQYTLHNQLEAISTDDTSTNIWTDNPSRLSSLKARLGFGRGSNYTFKPILMNLINEHVECGLLACLSLGIPTSFRPQVEVGKYIVVTVTENLFEKLDLIWWKSIANNWRFVGQACFESSPDKDCSCWKAFDNTGLVRHKEQLQKMKRNSALVDLLSKISSREEVRRGSSSVSAHCMLWQDYTDPPLMWPHAALLGGLAVQIRIPREAMECRIKQTMAWKTLHRLNRVSPISNADDLDAVLGNPNPNPDFRSIAVPGWPTELVDDFSIDGSVQRVCIQ</sequence>
<feature type="domain" description="Heterokaryon incompatibility" evidence="1">
    <location>
        <begin position="144"/>
        <end position="282"/>
    </location>
</feature>
<evidence type="ECO:0000259" key="1">
    <source>
        <dbReference type="Pfam" id="PF06985"/>
    </source>
</evidence>
<comment type="caution">
    <text evidence="2">The sequence shown here is derived from an EMBL/GenBank/DDBJ whole genome shotgun (WGS) entry which is preliminary data.</text>
</comment>
<evidence type="ECO:0000313" key="3">
    <source>
        <dbReference type="Proteomes" id="UP000283569"/>
    </source>
</evidence>
<dbReference type="AlphaFoldDB" id="A0A420UAM3"/>
<gene>
    <name evidence="2" type="ORF">BFJ72_g288</name>
</gene>
<proteinExistence type="predicted"/>
<dbReference type="PANTHER" id="PTHR24148:SF81">
    <property type="entry name" value="HETEROKARYON INCOMPATIBILITY DOMAIN-CONTAINING PROTEIN"/>
    <property type="match status" value="1"/>
</dbReference>
<evidence type="ECO:0000313" key="2">
    <source>
        <dbReference type="EMBL" id="RKL50835.1"/>
    </source>
</evidence>